<name>A0AAV1FNM9_XYRNO</name>
<dbReference type="Proteomes" id="UP001178508">
    <property type="component" value="Chromosome 8"/>
</dbReference>
<sequence length="174" mass="19555">MYDTEQHISPLHLHLRRLSLAYRLIAHPVKQRSAEDEQRGSEKVHVLYLDSRLAAAVEAELLFVICSDVECATCRRTAAKGERSRQVIQDYSDDMPFPWTCYFCSGVFCAKHGVQPHLSAPNSPLAPINGAPWTSIDDEIMSSRCLVNAIPYFLLDSHAPKLPLASFSVCRALW</sequence>
<gene>
    <name evidence="1" type="ORF">XNOV1_A021412</name>
</gene>
<evidence type="ECO:0000313" key="1">
    <source>
        <dbReference type="EMBL" id="CAJ1063037.1"/>
    </source>
</evidence>
<dbReference type="EMBL" id="OY660871">
    <property type="protein sequence ID" value="CAJ1063037.1"/>
    <property type="molecule type" value="Genomic_DNA"/>
</dbReference>
<organism evidence="1 2">
    <name type="scientific">Xyrichtys novacula</name>
    <name type="common">Pearly razorfish</name>
    <name type="synonym">Hemipteronotus novacula</name>
    <dbReference type="NCBI Taxonomy" id="13765"/>
    <lineage>
        <taxon>Eukaryota</taxon>
        <taxon>Metazoa</taxon>
        <taxon>Chordata</taxon>
        <taxon>Craniata</taxon>
        <taxon>Vertebrata</taxon>
        <taxon>Euteleostomi</taxon>
        <taxon>Actinopterygii</taxon>
        <taxon>Neopterygii</taxon>
        <taxon>Teleostei</taxon>
        <taxon>Neoteleostei</taxon>
        <taxon>Acanthomorphata</taxon>
        <taxon>Eupercaria</taxon>
        <taxon>Labriformes</taxon>
        <taxon>Labridae</taxon>
        <taxon>Xyrichtys</taxon>
    </lineage>
</organism>
<keyword evidence="2" id="KW-1185">Reference proteome</keyword>
<accession>A0AAV1FNM9</accession>
<proteinExistence type="predicted"/>
<evidence type="ECO:0000313" key="2">
    <source>
        <dbReference type="Proteomes" id="UP001178508"/>
    </source>
</evidence>
<protein>
    <submittedName>
        <fullName evidence="1">Uncharacterized protein</fullName>
    </submittedName>
</protein>
<dbReference type="AlphaFoldDB" id="A0AAV1FNM9"/>
<reference evidence="1" key="1">
    <citation type="submission" date="2023-08" db="EMBL/GenBank/DDBJ databases">
        <authorList>
            <person name="Alioto T."/>
            <person name="Alioto T."/>
            <person name="Gomez Garrido J."/>
        </authorList>
    </citation>
    <scope>NUCLEOTIDE SEQUENCE</scope>
</reference>